<feature type="compositionally biased region" description="Low complexity" evidence="5">
    <location>
        <begin position="546"/>
        <end position="563"/>
    </location>
</feature>
<feature type="domain" description="Tr-type G" evidence="6">
    <location>
        <begin position="22"/>
        <end position="161"/>
    </location>
</feature>
<dbReference type="PRINTS" id="PR00315">
    <property type="entry name" value="ELONGATNFCT"/>
</dbReference>
<evidence type="ECO:0008006" key="10">
    <source>
        <dbReference type="Google" id="ProtNLM"/>
    </source>
</evidence>
<dbReference type="Pfam" id="PF00009">
    <property type="entry name" value="GTP_EFTU"/>
    <property type="match status" value="1"/>
</dbReference>
<dbReference type="Gene3D" id="2.40.30.10">
    <property type="entry name" value="Translation factors"/>
    <property type="match status" value="2"/>
</dbReference>
<dbReference type="InterPro" id="IPR000795">
    <property type="entry name" value="T_Tr_GTP-bd_dom"/>
</dbReference>
<evidence type="ECO:0000259" key="6">
    <source>
        <dbReference type="Pfam" id="PF00009"/>
    </source>
</evidence>
<evidence type="ECO:0000256" key="1">
    <source>
        <dbReference type="ARBA" id="ARBA00003982"/>
    </source>
</evidence>
<evidence type="ECO:0000313" key="9">
    <source>
        <dbReference type="Proteomes" id="UP001165090"/>
    </source>
</evidence>
<dbReference type="Proteomes" id="UP001165090">
    <property type="component" value="Unassembled WGS sequence"/>
</dbReference>
<feature type="compositionally biased region" description="Basic and acidic residues" evidence="5">
    <location>
        <begin position="527"/>
        <end position="540"/>
    </location>
</feature>
<dbReference type="InterPro" id="IPR027417">
    <property type="entry name" value="P-loop_NTPase"/>
</dbReference>
<comment type="similarity">
    <text evidence="2">Belongs to the TRAFAC class translation factor GTPase superfamily. Classic translation factor GTPase family. EF-Tu/EF-1A subfamily.</text>
</comment>
<dbReference type="InterPro" id="IPR009000">
    <property type="entry name" value="Transl_B-barrel_sf"/>
</dbReference>
<dbReference type="PANTHER" id="PTHR23115">
    <property type="entry name" value="TRANSLATION FACTOR"/>
    <property type="match status" value="1"/>
</dbReference>
<evidence type="ECO:0000259" key="7">
    <source>
        <dbReference type="Pfam" id="PF22594"/>
    </source>
</evidence>
<dbReference type="EMBL" id="BSDZ01000008">
    <property type="protein sequence ID" value="GLI60807.1"/>
    <property type="molecule type" value="Genomic_DNA"/>
</dbReference>
<keyword evidence="4" id="KW-0342">GTP-binding</keyword>
<evidence type="ECO:0000256" key="3">
    <source>
        <dbReference type="ARBA" id="ARBA00022741"/>
    </source>
</evidence>
<gene>
    <name evidence="8" type="ORF">VaNZ11_002913</name>
</gene>
<feature type="region of interest" description="Disordered" evidence="5">
    <location>
        <begin position="438"/>
        <end position="563"/>
    </location>
</feature>
<feature type="compositionally biased region" description="Low complexity" evidence="5">
    <location>
        <begin position="474"/>
        <end position="512"/>
    </location>
</feature>
<comment type="function">
    <text evidence="1">This protein promotes the GTP-dependent binding of aminoacyl-tRNA to the A-site of ribosomes during protein biosynthesis.</text>
</comment>
<dbReference type="InterPro" id="IPR009001">
    <property type="entry name" value="Transl_elong_EF1A/Init_IF2_C"/>
</dbReference>
<evidence type="ECO:0000256" key="4">
    <source>
        <dbReference type="ARBA" id="ARBA00023134"/>
    </source>
</evidence>
<proteinExistence type="inferred from homology"/>
<evidence type="ECO:0000256" key="2">
    <source>
        <dbReference type="ARBA" id="ARBA00007249"/>
    </source>
</evidence>
<evidence type="ECO:0000313" key="8">
    <source>
        <dbReference type="EMBL" id="GLI60807.1"/>
    </source>
</evidence>
<sequence>MPCGAANRRHAQIGSGSGAASASHIALTILDTPGHPDYLRNTITGITQADFAVLVVDSRPVVLESPSSCCQTRDLALLATALAHQKTLIVAINYLDVAVEADPGRAEQRFNEAADSVRKLMKRQSQSATFVPFSALAGDNLTERSPRLPWWSGPTLLEAIAAAAAATPGITGGLAATADLPLRMPLLRVYKVGGIGTVPAGRLAGGCLRQGAIVRLLPPLPPADGGVACAASPCAPSRGGLEAAVPSIECFHDSRAAAFTGEWVGLAVKGVPTWWLRRGCVVSDAADRPARLAARFTAKIQVLRDPTSKRQGRLRSLQPGYCALVHVHTAQAPCRLASIRRCNARGGVVEAEARRLQEGDIAEVELQPLVPLVVEPFREYPALGRFVVRAAMRGDNGGGGQAGAAVGSAAAMTPVIMALGRVESVTYVEDKVEHLAAGVAGPGKAPGRSTSQAGRKGQADDPPKQEGAPTGRVQHQQQQQQQQQRKQQEAMPVAAAPSAYTAPTPASDSAPSGAPPGRGRCTADGTPSRDGRGTPLKDRTGAPSHVGEGFPVVPLPVVELLSD</sequence>
<dbReference type="InterPro" id="IPR050100">
    <property type="entry name" value="TRAFAC_GTPase_members"/>
</dbReference>
<dbReference type="Pfam" id="PF22594">
    <property type="entry name" value="GTP-eEF1A_C"/>
    <property type="match status" value="1"/>
</dbReference>
<dbReference type="InterPro" id="IPR054696">
    <property type="entry name" value="GTP-eEF1A_C"/>
</dbReference>
<reference evidence="8 9" key="1">
    <citation type="journal article" date="2023" name="IScience">
        <title>Expanded male sex-determining region conserved during the evolution of homothallism in the green alga Volvox.</title>
        <authorList>
            <person name="Yamamoto K."/>
            <person name="Matsuzaki R."/>
            <person name="Mahakham W."/>
            <person name="Heman W."/>
            <person name="Sekimoto H."/>
            <person name="Kawachi M."/>
            <person name="Minakuchi Y."/>
            <person name="Toyoda A."/>
            <person name="Nozaki H."/>
        </authorList>
    </citation>
    <scope>NUCLEOTIDE SEQUENCE [LARGE SCALE GENOMIC DNA]</scope>
    <source>
        <strain evidence="8 9">NIES-4468</strain>
    </source>
</reference>
<dbReference type="Gene3D" id="3.40.50.300">
    <property type="entry name" value="P-loop containing nucleotide triphosphate hydrolases"/>
    <property type="match status" value="1"/>
</dbReference>
<dbReference type="SUPFAM" id="SSF52540">
    <property type="entry name" value="P-loop containing nucleoside triphosphate hydrolases"/>
    <property type="match status" value="1"/>
</dbReference>
<accession>A0ABQ5RTA4</accession>
<keyword evidence="3" id="KW-0547">Nucleotide-binding</keyword>
<evidence type="ECO:0000256" key="5">
    <source>
        <dbReference type="SAM" id="MobiDB-lite"/>
    </source>
</evidence>
<comment type="caution">
    <text evidence="8">The sequence shown here is derived from an EMBL/GenBank/DDBJ whole genome shotgun (WGS) entry which is preliminary data.</text>
</comment>
<dbReference type="SUPFAM" id="SSF50447">
    <property type="entry name" value="Translation proteins"/>
    <property type="match status" value="1"/>
</dbReference>
<feature type="domain" description="GTP-eEF1A C-terminal" evidence="7">
    <location>
        <begin position="316"/>
        <end position="390"/>
    </location>
</feature>
<dbReference type="SUPFAM" id="SSF50465">
    <property type="entry name" value="EF-Tu/eEF-1alpha/eIF2-gamma C-terminal domain"/>
    <property type="match status" value="1"/>
</dbReference>
<keyword evidence="9" id="KW-1185">Reference proteome</keyword>
<name>A0ABQ5RTA4_9CHLO</name>
<feature type="compositionally biased region" description="Low complexity" evidence="5">
    <location>
        <begin position="438"/>
        <end position="447"/>
    </location>
</feature>
<protein>
    <recommendedName>
        <fullName evidence="10">Tr-type G domain-containing protein</fullName>
    </recommendedName>
</protein>
<organism evidence="8 9">
    <name type="scientific">Volvox africanus</name>
    <dbReference type="NCBI Taxonomy" id="51714"/>
    <lineage>
        <taxon>Eukaryota</taxon>
        <taxon>Viridiplantae</taxon>
        <taxon>Chlorophyta</taxon>
        <taxon>core chlorophytes</taxon>
        <taxon>Chlorophyceae</taxon>
        <taxon>CS clade</taxon>
        <taxon>Chlamydomonadales</taxon>
        <taxon>Volvocaceae</taxon>
        <taxon>Volvox</taxon>
    </lineage>
</organism>